<gene>
    <name evidence="1" type="ORF">RN001_013709</name>
</gene>
<proteinExistence type="predicted"/>
<evidence type="ECO:0000313" key="1">
    <source>
        <dbReference type="EMBL" id="KAK4874349.1"/>
    </source>
</evidence>
<sequence length="131" mass="15354">MARLTEREKIDILIIVGYGDKLRTHGQTLNEETRLDVLLEAEENPHHSTKQLALNNNVDYYFVMKLFKKEKYHPYKGQLIHELNEDDPDRKDPNFLINMLFSDAARCTPSGYFVSTRWSASSLWNQRPLIS</sequence>
<accession>A0AAN7SE27</accession>
<dbReference type="Proteomes" id="UP001353858">
    <property type="component" value="Unassembled WGS sequence"/>
</dbReference>
<dbReference type="EMBL" id="JARPUR010000006">
    <property type="protein sequence ID" value="KAK4874349.1"/>
    <property type="molecule type" value="Genomic_DNA"/>
</dbReference>
<keyword evidence="2" id="KW-1185">Reference proteome</keyword>
<organism evidence="1 2">
    <name type="scientific">Aquatica leii</name>
    <dbReference type="NCBI Taxonomy" id="1421715"/>
    <lineage>
        <taxon>Eukaryota</taxon>
        <taxon>Metazoa</taxon>
        <taxon>Ecdysozoa</taxon>
        <taxon>Arthropoda</taxon>
        <taxon>Hexapoda</taxon>
        <taxon>Insecta</taxon>
        <taxon>Pterygota</taxon>
        <taxon>Neoptera</taxon>
        <taxon>Endopterygota</taxon>
        <taxon>Coleoptera</taxon>
        <taxon>Polyphaga</taxon>
        <taxon>Elateriformia</taxon>
        <taxon>Elateroidea</taxon>
        <taxon>Lampyridae</taxon>
        <taxon>Luciolinae</taxon>
        <taxon>Aquatica</taxon>
    </lineage>
</organism>
<reference evidence="2" key="1">
    <citation type="submission" date="2023-01" db="EMBL/GenBank/DDBJ databases">
        <title>Key to firefly adult light organ development and bioluminescence: homeobox transcription factors regulate luciferase expression and transportation to peroxisome.</title>
        <authorList>
            <person name="Fu X."/>
        </authorList>
    </citation>
    <scope>NUCLEOTIDE SEQUENCE [LARGE SCALE GENOMIC DNA]</scope>
</reference>
<name>A0AAN7SE27_9COLE</name>
<protein>
    <submittedName>
        <fullName evidence="1">Uncharacterized protein</fullName>
    </submittedName>
</protein>
<dbReference type="AlphaFoldDB" id="A0AAN7SE27"/>
<comment type="caution">
    <text evidence="1">The sequence shown here is derived from an EMBL/GenBank/DDBJ whole genome shotgun (WGS) entry which is preliminary data.</text>
</comment>
<evidence type="ECO:0000313" key="2">
    <source>
        <dbReference type="Proteomes" id="UP001353858"/>
    </source>
</evidence>